<dbReference type="InterPro" id="IPR006700">
    <property type="entry name" value="RsmE"/>
</dbReference>
<comment type="similarity">
    <text evidence="2">Belongs to the RNA methyltransferase RsmE family.</text>
</comment>
<evidence type="ECO:0000256" key="1">
    <source>
        <dbReference type="ARBA" id="ARBA00004496"/>
    </source>
</evidence>
<evidence type="ECO:0000256" key="2">
    <source>
        <dbReference type="ARBA" id="ARBA00005528"/>
    </source>
</evidence>
<keyword evidence="7" id="KW-0808">Transferase</keyword>
<evidence type="ECO:0000256" key="6">
    <source>
        <dbReference type="ARBA" id="ARBA00022603"/>
    </source>
</evidence>
<dbReference type="VEuPathDB" id="CryptoDB:Cvel_27031"/>
<feature type="region of interest" description="Disordered" evidence="11">
    <location>
        <begin position="259"/>
        <end position="278"/>
    </location>
</feature>
<evidence type="ECO:0000256" key="8">
    <source>
        <dbReference type="ARBA" id="ARBA00022691"/>
    </source>
</evidence>
<evidence type="ECO:0000256" key="10">
    <source>
        <dbReference type="ARBA" id="ARBA00047944"/>
    </source>
</evidence>
<dbReference type="EC" id="2.1.1.193" evidence="3"/>
<evidence type="ECO:0000256" key="7">
    <source>
        <dbReference type="ARBA" id="ARBA00022679"/>
    </source>
</evidence>
<name>A0A0G4HFW2_9ALVE</name>
<dbReference type="Pfam" id="PF04452">
    <property type="entry name" value="Methyltrans_RNA"/>
    <property type="match status" value="1"/>
</dbReference>
<feature type="compositionally biased region" description="Low complexity" evidence="11">
    <location>
        <begin position="309"/>
        <end position="319"/>
    </location>
</feature>
<dbReference type="PANTHER" id="PTHR30027:SF3">
    <property type="entry name" value="16S RRNA (URACIL(1498)-N(3))-METHYLTRANSFERASE"/>
    <property type="match status" value="1"/>
</dbReference>
<accession>A0A0G4HFW2</accession>
<evidence type="ECO:0000256" key="11">
    <source>
        <dbReference type="SAM" id="MobiDB-lite"/>
    </source>
</evidence>
<dbReference type="InterPro" id="IPR046886">
    <property type="entry name" value="RsmE_MTase_dom"/>
</dbReference>
<feature type="domain" description="Ribosomal RNA small subunit methyltransferase E methyltransferase" evidence="12">
    <location>
        <begin position="78"/>
        <end position="242"/>
    </location>
</feature>
<evidence type="ECO:0000256" key="4">
    <source>
        <dbReference type="ARBA" id="ARBA00022490"/>
    </source>
</evidence>
<protein>
    <recommendedName>
        <fullName evidence="3">16S rRNA (uracil(1498)-N(3))-methyltransferase</fullName>
        <ecNumber evidence="3">2.1.1.193</ecNumber>
    </recommendedName>
</protein>
<evidence type="ECO:0000256" key="5">
    <source>
        <dbReference type="ARBA" id="ARBA00022552"/>
    </source>
</evidence>
<keyword evidence="4" id="KW-0963">Cytoplasm</keyword>
<evidence type="ECO:0000259" key="12">
    <source>
        <dbReference type="Pfam" id="PF04452"/>
    </source>
</evidence>
<feature type="compositionally biased region" description="Basic and acidic residues" evidence="11">
    <location>
        <begin position="328"/>
        <end position="337"/>
    </location>
</feature>
<dbReference type="GO" id="GO:0070475">
    <property type="term" value="P:rRNA base methylation"/>
    <property type="evidence" value="ECO:0007669"/>
    <property type="project" value="TreeGrafter"/>
</dbReference>
<dbReference type="InterPro" id="IPR029028">
    <property type="entry name" value="Alpha/beta_knot_MTases"/>
</dbReference>
<gene>
    <name evidence="13" type="ORF">Cvel_27031</name>
</gene>
<dbReference type="PANTHER" id="PTHR30027">
    <property type="entry name" value="RIBOSOMAL RNA SMALL SUBUNIT METHYLTRANSFERASE E"/>
    <property type="match status" value="1"/>
</dbReference>
<organism evidence="13">
    <name type="scientific">Chromera velia CCMP2878</name>
    <dbReference type="NCBI Taxonomy" id="1169474"/>
    <lineage>
        <taxon>Eukaryota</taxon>
        <taxon>Sar</taxon>
        <taxon>Alveolata</taxon>
        <taxon>Colpodellida</taxon>
        <taxon>Chromeraceae</taxon>
        <taxon>Chromera</taxon>
    </lineage>
</organism>
<comment type="subcellular location">
    <subcellularLocation>
        <location evidence="1">Cytoplasm</location>
    </subcellularLocation>
</comment>
<dbReference type="Gene3D" id="3.40.1280.10">
    <property type="match status" value="1"/>
</dbReference>
<dbReference type="AlphaFoldDB" id="A0A0G4HFW2"/>
<evidence type="ECO:0000256" key="3">
    <source>
        <dbReference type="ARBA" id="ARBA00012328"/>
    </source>
</evidence>
<comment type="function">
    <text evidence="9">Specifically methylates the N3 position of the uracil ring of uridine 1498 (m3U1498) in 16S rRNA. Acts on the fully assembled 30S ribosomal subunit.</text>
</comment>
<evidence type="ECO:0000256" key="9">
    <source>
        <dbReference type="ARBA" id="ARBA00025699"/>
    </source>
</evidence>
<keyword evidence="8" id="KW-0949">S-adenosyl-L-methionine</keyword>
<reference evidence="13" key="1">
    <citation type="submission" date="2014-11" db="EMBL/GenBank/DDBJ databases">
        <authorList>
            <person name="Otto D Thomas"/>
            <person name="Naeem Raeece"/>
        </authorList>
    </citation>
    <scope>NUCLEOTIDE SEQUENCE</scope>
</reference>
<dbReference type="CDD" id="cd18084">
    <property type="entry name" value="RsmE-like"/>
    <property type="match status" value="1"/>
</dbReference>
<dbReference type="GO" id="GO:0070042">
    <property type="term" value="F:rRNA (uridine-N3-)-methyltransferase activity"/>
    <property type="evidence" value="ECO:0007669"/>
    <property type="project" value="TreeGrafter"/>
</dbReference>
<keyword evidence="5" id="KW-0698">rRNA processing</keyword>
<dbReference type="PhylomeDB" id="A0A0G4HFW2"/>
<comment type="catalytic activity">
    <reaction evidence="10">
        <text>uridine(1498) in 16S rRNA + S-adenosyl-L-methionine = N(3)-methyluridine(1498) in 16S rRNA + S-adenosyl-L-homocysteine + H(+)</text>
        <dbReference type="Rhea" id="RHEA:42920"/>
        <dbReference type="Rhea" id="RHEA-COMP:10283"/>
        <dbReference type="Rhea" id="RHEA-COMP:10284"/>
        <dbReference type="ChEBI" id="CHEBI:15378"/>
        <dbReference type="ChEBI" id="CHEBI:57856"/>
        <dbReference type="ChEBI" id="CHEBI:59789"/>
        <dbReference type="ChEBI" id="CHEBI:65315"/>
        <dbReference type="ChEBI" id="CHEBI:74502"/>
        <dbReference type="EC" id="2.1.1.193"/>
    </reaction>
</comment>
<dbReference type="EMBL" id="CDMZ01002533">
    <property type="protein sequence ID" value="CEM42801.1"/>
    <property type="molecule type" value="Genomic_DNA"/>
</dbReference>
<sequence>MVDPQTMRVVVSGRQARHMVEVLKVEVGKSLRVGIKNGCRGTGTVESIELSKGSPNLHKIGLSLQLQSDSAPQTAPLIDLLLALPRPKVFDKVIQYAAAMGVGRLIFACTQKVDKAYLSSPKMSEDAIQDALQLGLEQSVDTFSPDVLVYASWSRCLQQVQEKIFGVQGGERFLKIVAHPGEDLTVASAGVGTHTGPVMLALGPEGGFTDSEVSDLKMIGFRGVTLGNRILRVEAAILSIMREVQILQTDPTIRGALMAASGSSAPPQPASRSDLDPQRGLRLGAEASPLVTADSSVKLPVKGRRAAEGEASSSSSGCAEGEGGGSGTEKRLRREERGDAEEAGQGNGPDQTAHPRQDTPLGLASGTGSLR</sequence>
<dbReference type="SUPFAM" id="SSF75217">
    <property type="entry name" value="alpha/beta knot"/>
    <property type="match status" value="1"/>
</dbReference>
<proteinExistence type="inferred from homology"/>
<keyword evidence="6" id="KW-0489">Methyltransferase</keyword>
<evidence type="ECO:0000313" key="13">
    <source>
        <dbReference type="EMBL" id="CEM42801.1"/>
    </source>
</evidence>
<dbReference type="InterPro" id="IPR029026">
    <property type="entry name" value="tRNA_m1G_MTases_N"/>
</dbReference>
<dbReference type="NCBIfam" id="TIGR00046">
    <property type="entry name" value="RsmE family RNA methyltransferase"/>
    <property type="match status" value="1"/>
</dbReference>
<dbReference type="GO" id="GO:0005737">
    <property type="term" value="C:cytoplasm"/>
    <property type="evidence" value="ECO:0007669"/>
    <property type="project" value="UniProtKB-SubCell"/>
</dbReference>
<feature type="region of interest" description="Disordered" evidence="11">
    <location>
        <begin position="301"/>
        <end position="371"/>
    </location>
</feature>